<dbReference type="PANTHER" id="PTHR23235">
    <property type="entry name" value="KRUEPPEL-LIKE TRANSCRIPTION FACTOR"/>
    <property type="match status" value="1"/>
</dbReference>
<dbReference type="GO" id="GO:0008270">
    <property type="term" value="F:zinc ion binding"/>
    <property type="evidence" value="ECO:0007669"/>
    <property type="project" value="UniProtKB-KW"/>
</dbReference>
<dbReference type="PROSITE" id="PS50157">
    <property type="entry name" value="ZINC_FINGER_C2H2_2"/>
    <property type="match status" value="2"/>
</dbReference>
<reference evidence="7 8" key="1">
    <citation type="submission" date="2019-09" db="EMBL/GenBank/DDBJ databases">
        <title>Bird 10,000 Genomes (B10K) Project - Family phase.</title>
        <authorList>
            <person name="Zhang G."/>
        </authorList>
    </citation>
    <scope>NUCLEOTIDE SEQUENCE [LARGE SCALE GENOMIC DNA]</scope>
    <source>
        <strain evidence="7">B10K-DU-029-53</strain>
    </source>
</reference>
<name>A0A7K6QWX2_9PASS</name>
<sequence>QRSELTIHQRVHTGEKPYKCPVCGKCFSRSSHLNRHRRTHAGDGAEAAAGSTVRAGAAPGGFSGGAFPAAGSLPAFPGSPAALPVPALAGPGLEMPW</sequence>
<evidence type="ECO:0000256" key="2">
    <source>
        <dbReference type="ARBA" id="ARBA00022737"/>
    </source>
</evidence>
<keyword evidence="1" id="KW-0479">Metal-binding</keyword>
<dbReference type="EMBL" id="VZRZ01005793">
    <property type="protein sequence ID" value="NWW78282.1"/>
    <property type="molecule type" value="Genomic_DNA"/>
</dbReference>
<dbReference type="Pfam" id="PF00096">
    <property type="entry name" value="zf-C2H2"/>
    <property type="match status" value="1"/>
</dbReference>
<organism evidence="7 8">
    <name type="scientific">Climacteris rufus</name>
    <name type="common">rufous treecreeper</name>
    <dbReference type="NCBI Taxonomy" id="47695"/>
    <lineage>
        <taxon>Eukaryota</taxon>
        <taxon>Metazoa</taxon>
        <taxon>Chordata</taxon>
        <taxon>Craniata</taxon>
        <taxon>Vertebrata</taxon>
        <taxon>Euteleostomi</taxon>
        <taxon>Archelosauria</taxon>
        <taxon>Archosauria</taxon>
        <taxon>Dinosauria</taxon>
        <taxon>Saurischia</taxon>
        <taxon>Theropoda</taxon>
        <taxon>Coelurosauria</taxon>
        <taxon>Aves</taxon>
        <taxon>Neognathae</taxon>
        <taxon>Neoaves</taxon>
        <taxon>Telluraves</taxon>
        <taxon>Australaves</taxon>
        <taxon>Passeriformes</taxon>
        <taxon>Climacteridae</taxon>
        <taxon>Climacteris</taxon>
    </lineage>
</organism>
<dbReference type="GO" id="GO:0000978">
    <property type="term" value="F:RNA polymerase II cis-regulatory region sequence-specific DNA binding"/>
    <property type="evidence" value="ECO:0007669"/>
    <property type="project" value="TreeGrafter"/>
</dbReference>
<feature type="non-terminal residue" evidence="7">
    <location>
        <position position="97"/>
    </location>
</feature>
<dbReference type="SUPFAM" id="SSF57667">
    <property type="entry name" value="beta-beta-alpha zinc fingers"/>
    <property type="match status" value="1"/>
</dbReference>
<accession>A0A7K6QWX2</accession>
<evidence type="ECO:0000313" key="8">
    <source>
        <dbReference type="Proteomes" id="UP000580879"/>
    </source>
</evidence>
<dbReference type="PANTHER" id="PTHR23235:SF178">
    <property type="entry name" value="C2H2-TYPE DOMAIN-CONTAINING PROTEIN-RELATED"/>
    <property type="match status" value="1"/>
</dbReference>
<comment type="caution">
    <text evidence="7">The sequence shown here is derived from an EMBL/GenBank/DDBJ whole genome shotgun (WGS) entry which is preliminary data.</text>
</comment>
<keyword evidence="3 5" id="KW-0863">Zinc-finger</keyword>
<protein>
    <submittedName>
        <fullName evidence="7">ZNF10 protein</fullName>
    </submittedName>
</protein>
<evidence type="ECO:0000256" key="4">
    <source>
        <dbReference type="ARBA" id="ARBA00022833"/>
    </source>
</evidence>
<evidence type="ECO:0000256" key="1">
    <source>
        <dbReference type="ARBA" id="ARBA00022723"/>
    </source>
</evidence>
<dbReference type="Proteomes" id="UP000580879">
    <property type="component" value="Unassembled WGS sequence"/>
</dbReference>
<dbReference type="InterPro" id="IPR036236">
    <property type="entry name" value="Znf_C2H2_sf"/>
</dbReference>
<evidence type="ECO:0000256" key="3">
    <source>
        <dbReference type="ARBA" id="ARBA00022771"/>
    </source>
</evidence>
<feature type="domain" description="C2H2-type" evidence="6">
    <location>
        <begin position="18"/>
        <end position="45"/>
    </location>
</feature>
<keyword evidence="4" id="KW-0862">Zinc</keyword>
<dbReference type="InterPro" id="IPR013087">
    <property type="entry name" value="Znf_C2H2_type"/>
</dbReference>
<keyword evidence="8" id="KW-1185">Reference proteome</keyword>
<dbReference type="FunFam" id="3.30.160.60:FF:002343">
    <property type="entry name" value="Zinc finger protein 33A"/>
    <property type="match status" value="1"/>
</dbReference>
<proteinExistence type="predicted"/>
<dbReference type="AlphaFoldDB" id="A0A7K6QWX2"/>
<dbReference type="Gene3D" id="3.30.160.60">
    <property type="entry name" value="Classic Zinc Finger"/>
    <property type="match status" value="2"/>
</dbReference>
<dbReference type="PROSITE" id="PS00028">
    <property type="entry name" value="ZINC_FINGER_C2H2_1"/>
    <property type="match status" value="1"/>
</dbReference>
<dbReference type="GO" id="GO:0000981">
    <property type="term" value="F:DNA-binding transcription factor activity, RNA polymerase II-specific"/>
    <property type="evidence" value="ECO:0007669"/>
    <property type="project" value="TreeGrafter"/>
</dbReference>
<gene>
    <name evidence="7" type="primary">Znf10</name>
    <name evidence="7" type="ORF">CLIRUF_R15288</name>
</gene>
<evidence type="ECO:0000256" key="5">
    <source>
        <dbReference type="PROSITE-ProRule" id="PRU00042"/>
    </source>
</evidence>
<evidence type="ECO:0000259" key="6">
    <source>
        <dbReference type="PROSITE" id="PS50157"/>
    </source>
</evidence>
<feature type="non-terminal residue" evidence="7">
    <location>
        <position position="1"/>
    </location>
</feature>
<dbReference type="OrthoDB" id="8922241at2759"/>
<feature type="domain" description="C2H2-type" evidence="6">
    <location>
        <begin position="1"/>
        <end position="17"/>
    </location>
</feature>
<evidence type="ECO:0000313" key="7">
    <source>
        <dbReference type="EMBL" id="NWW78282.1"/>
    </source>
</evidence>
<dbReference type="SMART" id="SM00355">
    <property type="entry name" value="ZnF_C2H2"/>
    <property type="match status" value="1"/>
</dbReference>
<keyword evidence="2" id="KW-0677">Repeat</keyword>